<comment type="caution">
    <text evidence="1">Lacks conserved residue(s) required for the propagation of feature annotation.</text>
</comment>
<dbReference type="PRINTS" id="PR00380">
    <property type="entry name" value="KINESINHEAVY"/>
</dbReference>
<dbReference type="GO" id="GO:0007018">
    <property type="term" value="P:microtubule-based movement"/>
    <property type="evidence" value="ECO:0007669"/>
    <property type="project" value="InterPro"/>
</dbReference>
<comment type="similarity">
    <text evidence="1">Belongs to the TRAFAC class myosin-kinesin ATPase superfamily. Kinesin family.</text>
</comment>
<dbReference type="PANTHER" id="PTHR47972">
    <property type="entry name" value="KINESIN-LIKE PROTEIN KLP-3"/>
    <property type="match status" value="1"/>
</dbReference>
<dbReference type="EnsemblProtists" id="EOD10694">
    <property type="protein sequence ID" value="EOD10694"/>
    <property type="gene ID" value="EMIHUDRAFT_47177"/>
</dbReference>
<dbReference type="HOGENOM" id="CLU_001485_31_0_1"/>
<dbReference type="AlphaFoldDB" id="A0A0D3IHF9"/>
<dbReference type="GO" id="GO:0005524">
    <property type="term" value="F:ATP binding"/>
    <property type="evidence" value="ECO:0007669"/>
    <property type="project" value="InterPro"/>
</dbReference>
<dbReference type="InterPro" id="IPR027417">
    <property type="entry name" value="P-loop_NTPase"/>
</dbReference>
<evidence type="ECO:0000313" key="3">
    <source>
        <dbReference type="EnsemblProtists" id="EOD10694"/>
    </source>
</evidence>
<reference evidence="3" key="2">
    <citation type="submission" date="2024-10" db="UniProtKB">
        <authorList>
            <consortium name="EnsemblProtists"/>
        </authorList>
    </citation>
    <scope>IDENTIFICATION</scope>
</reference>
<dbReference type="KEGG" id="ehx:EMIHUDRAFT_47177"/>
<dbReference type="OMA" id="ERMGRTH"/>
<dbReference type="RefSeq" id="XP_005778092.1">
    <property type="nucleotide sequence ID" value="XM_005778035.1"/>
</dbReference>
<dbReference type="GO" id="GO:0015630">
    <property type="term" value="C:microtubule cytoskeleton"/>
    <property type="evidence" value="ECO:0007669"/>
    <property type="project" value="TreeGrafter"/>
</dbReference>
<dbReference type="eggNOG" id="KOG0239">
    <property type="taxonomic scope" value="Eukaryota"/>
</dbReference>
<dbReference type="InterPro" id="IPR001752">
    <property type="entry name" value="Kinesin_motor_dom"/>
</dbReference>
<keyword evidence="4" id="KW-1185">Reference proteome</keyword>
<dbReference type="EnsemblProtists" id="EOD25663">
    <property type="protein sequence ID" value="EOD25663"/>
    <property type="gene ID" value="EMIHUDRAFT_49124"/>
</dbReference>
<name>A0A0D3IHF9_EMIH1</name>
<dbReference type="GeneID" id="17256797"/>
<organism evidence="3 4">
    <name type="scientific">Emiliania huxleyi (strain CCMP1516)</name>
    <dbReference type="NCBI Taxonomy" id="280463"/>
    <lineage>
        <taxon>Eukaryota</taxon>
        <taxon>Haptista</taxon>
        <taxon>Haptophyta</taxon>
        <taxon>Prymnesiophyceae</taxon>
        <taxon>Isochrysidales</taxon>
        <taxon>Noelaerhabdaceae</taxon>
        <taxon>Emiliania</taxon>
    </lineage>
</organism>
<dbReference type="RefSeq" id="XP_005763123.1">
    <property type="nucleotide sequence ID" value="XM_005763066.1"/>
</dbReference>
<dbReference type="STRING" id="2903.R1DPP4"/>
<reference evidence="4" key="1">
    <citation type="journal article" date="2013" name="Nature">
        <title>Pan genome of the phytoplankton Emiliania underpins its global distribution.</title>
        <authorList>
            <person name="Read B.A."/>
            <person name="Kegel J."/>
            <person name="Klute M.J."/>
            <person name="Kuo A."/>
            <person name="Lefebvre S.C."/>
            <person name="Maumus F."/>
            <person name="Mayer C."/>
            <person name="Miller J."/>
            <person name="Monier A."/>
            <person name="Salamov A."/>
            <person name="Young J."/>
            <person name="Aguilar M."/>
            <person name="Claverie J.M."/>
            <person name="Frickenhaus S."/>
            <person name="Gonzalez K."/>
            <person name="Herman E.K."/>
            <person name="Lin Y.C."/>
            <person name="Napier J."/>
            <person name="Ogata H."/>
            <person name="Sarno A.F."/>
            <person name="Shmutz J."/>
            <person name="Schroeder D."/>
            <person name="de Vargas C."/>
            <person name="Verret F."/>
            <person name="von Dassow P."/>
            <person name="Valentin K."/>
            <person name="Van de Peer Y."/>
            <person name="Wheeler G."/>
            <person name="Dacks J.B."/>
            <person name="Delwiche C.F."/>
            <person name="Dyhrman S.T."/>
            <person name="Glockner G."/>
            <person name="John U."/>
            <person name="Richards T."/>
            <person name="Worden A.Z."/>
            <person name="Zhang X."/>
            <person name="Grigoriev I.V."/>
            <person name="Allen A.E."/>
            <person name="Bidle K."/>
            <person name="Borodovsky M."/>
            <person name="Bowler C."/>
            <person name="Brownlee C."/>
            <person name="Cock J.M."/>
            <person name="Elias M."/>
            <person name="Gladyshev V.N."/>
            <person name="Groth M."/>
            <person name="Guda C."/>
            <person name="Hadaegh A."/>
            <person name="Iglesias-Rodriguez M.D."/>
            <person name="Jenkins J."/>
            <person name="Jones B.M."/>
            <person name="Lawson T."/>
            <person name="Leese F."/>
            <person name="Lindquist E."/>
            <person name="Lobanov A."/>
            <person name="Lomsadze A."/>
            <person name="Malik S.B."/>
            <person name="Marsh M.E."/>
            <person name="Mackinder L."/>
            <person name="Mock T."/>
            <person name="Mueller-Roeber B."/>
            <person name="Pagarete A."/>
            <person name="Parker M."/>
            <person name="Probert I."/>
            <person name="Quesneville H."/>
            <person name="Raines C."/>
            <person name="Rensing S.A."/>
            <person name="Riano-Pachon D.M."/>
            <person name="Richier S."/>
            <person name="Rokitta S."/>
            <person name="Shiraiwa Y."/>
            <person name="Soanes D.M."/>
            <person name="van der Giezen M."/>
            <person name="Wahlund T.M."/>
            <person name="Williams B."/>
            <person name="Wilson W."/>
            <person name="Wolfe G."/>
            <person name="Wurch L.L."/>
        </authorList>
    </citation>
    <scope>NUCLEOTIDE SEQUENCE</scope>
</reference>
<accession>A0A0D3IHF9</accession>
<dbReference type="SUPFAM" id="SSF52540">
    <property type="entry name" value="P-loop containing nucleoside triphosphate hydrolases"/>
    <property type="match status" value="1"/>
</dbReference>
<dbReference type="PANTHER" id="PTHR47972:SF28">
    <property type="entry name" value="KINESIN-LIKE PROTEIN KLP-3"/>
    <property type="match status" value="1"/>
</dbReference>
<proteinExistence type="inferred from homology"/>
<dbReference type="InterPro" id="IPR036961">
    <property type="entry name" value="Kinesin_motor_dom_sf"/>
</dbReference>
<sequence length="149" mass="16361">TQWPIKSPTDIARLARLVEAERVAHSHALNDRSSRSHCLIRVQCTHVERGGRSQKRTLLFVDLAGSERIAKSLAAGPRQKEAASINQSLTALGRVVKELNERSAHVSYRDSALTMLLRSSFDGPSCTAVVVNVASEEAHAEETICSLRF</sequence>
<dbReference type="GO" id="GO:0008017">
    <property type="term" value="F:microtubule binding"/>
    <property type="evidence" value="ECO:0007669"/>
    <property type="project" value="InterPro"/>
</dbReference>
<dbReference type="Pfam" id="PF00225">
    <property type="entry name" value="Kinesin"/>
    <property type="match status" value="1"/>
</dbReference>
<dbReference type="KEGG" id="ehx:EMIHUDRAFT_49124"/>
<dbReference type="PROSITE" id="PS50067">
    <property type="entry name" value="KINESIN_MOTOR_2"/>
    <property type="match status" value="1"/>
</dbReference>
<feature type="domain" description="Kinesin motor" evidence="2">
    <location>
        <begin position="1"/>
        <end position="149"/>
    </location>
</feature>
<dbReference type="InterPro" id="IPR027640">
    <property type="entry name" value="Kinesin-like_fam"/>
</dbReference>
<evidence type="ECO:0000256" key="1">
    <source>
        <dbReference type="PROSITE-ProRule" id="PRU00283"/>
    </source>
</evidence>
<dbReference type="GeneID" id="17271439"/>
<dbReference type="SMART" id="SM00129">
    <property type="entry name" value="KISc"/>
    <property type="match status" value="1"/>
</dbReference>
<dbReference type="Gene3D" id="3.40.850.10">
    <property type="entry name" value="Kinesin motor domain"/>
    <property type="match status" value="1"/>
</dbReference>
<evidence type="ECO:0000259" key="2">
    <source>
        <dbReference type="PROSITE" id="PS50067"/>
    </source>
</evidence>
<protein>
    <recommendedName>
        <fullName evidence="2">Kinesin motor domain-containing protein</fullName>
    </recommendedName>
</protein>
<dbReference type="Proteomes" id="UP000013827">
    <property type="component" value="Unassembled WGS sequence"/>
</dbReference>
<evidence type="ECO:0000313" key="4">
    <source>
        <dbReference type="Proteomes" id="UP000013827"/>
    </source>
</evidence>
<dbReference type="PaxDb" id="2903-EOD10694"/>
<dbReference type="GO" id="GO:0003777">
    <property type="term" value="F:microtubule motor activity"/>
    <property type="evidence" value="ECO:0007669"/>
    <property type="project" value="InterPro"/>
</dbReference>